<dbReference type="PANTHER" id="PTHR30419">
    <property type="entry name" value="HTH-TYPE TRANSCRIPTIONAL REGULATOR YBHD"/>
    <property type="match status" value="1"/>
</dbReference>
<reference evidence="6 7" key="1">
    <citation type="submission" date="2019-08" db="EMBL/GenBank/DDBJ databases">
        <title>Archangium and Cystobacter genomes.</title>
        <authorList>
            <person name="Chen I.-C.K."/>
            <person name="Wielgoss S."/>
        </authorList>
    </citation>
    <scope>NUCLEOTIDE SEQUENCE [LARGE SCALE GENOMIC DNA]</scope>
    <source>
        <strain evidence="6 7">Cbm 6</strain>
    </source>
</reference>
<dbReference type="SUPFAM" id="SSF53850">
    <property type="entry name" value="Periplasmic binding protein-like II"/>
    <property type="match status" value="1"/>
</dbReference>
<dbReference type="InterPro" id="IPR000847">
    <property type="entry name" value="LysR_HTH_N"/>
</dbReference>
<evidence type="ECO:0000256" key="4">
    <source>
        <dbReference type="ARBA" id="ARBA00023163"/>
    </source>
</evidence>
<evidence type="ECO:0000313" key="6">
    <source>
        <dbReference type="EMBL" id="WNG52911.1"/>
    </source>
</evidence>
<accession>A0ABY9XBY7</accession>
<dbReference type="InterPro" id="IPR036388">
    <property type="entry name" value="WH-like_DNA-bd_sf"/>
</dbReference>
<dbReference type="CDD" id="cd08421">
    <property type="entry name" value="PBP2_LTTR_like_1"/>
    <property type="match status" value="1"/>
</dbReference>
<dbReference type="Proteomes" id="UP001611383">
    <property type="component" value="Chromosome"/>
</dbReference>
<dbReference type="InterPro" id="IPR050950">
    <property type="entry name" value="HTH-type_LysR_regulators"/>
</dbReference>
<keyword evidence="4" id="KW-0804">Transcription</keyword>
<gene>
    <name evidence="6" type="ORF">F0U60_43735</name>
</gene>
<dbReference type="Pfam" id="PF00126">
    <property type="entry name" value="HTH_1"/>
    <property type="match status" value="1"/>
</dbReference>
<comment type="similarity">
    <text evidence="1">Belongs to the LysR transcriptional regulatory family.</text>
</comment>
<dbReference type="InterPro" id="IPR005119">
    <property type="entry name" value="LysR_subst-bd"/>
</dbReference>
<evidence type="ECO:0000256" key="1">
    <source>
        <dbReference type="ARBA" id="ARBA00009437"/>
    </source>
</evidence>
<dbReference type="SUPFAM" id="SSF46785">
    <property type="entry name" value="Winged helix' DNA-binding domain"/>
    <property type="match status" value="1"/>
</dbReference>
<dbReference type="PROSITE" id="PS50931">
    <property type="entry name" value="HTH_LYSR"/>
    <property type="match status" value="1"/>
</dbReference>
<protein>
    <submittedName>
        <fullName evidence="6">LysR family transcriptional regulator</fullName>
    </submittedName>
</protein>
<name>A0ABY9XBY7_9BACT</name>
<evidence type="ECO:0000256" key="3">
    <source>
        <dbReference type="ARBA" id="ARBA00023125"/>
    </source>
</evidence>
<dbReference type="InterPro" id="IPR036390">
    <property type="entry name" value="WH_DNA-bd_sf"/>
</dbReference>
<keyword evidence="7" id="KW-1185">Reference proteome</keyword>
<feature type="domain" description="HTH lysR-type" evidence="5">
    <location>
        <begin position="3"/>
        <end position="60"/>
    </location>
</feature>
<evidence type="ECO:0000313" key="7">
    <source>
        <dbReference type="Proteomes" id="UP001611383"/>
    </source>
</evidence>
<organism evidence="6 7">
    <name type="scientific">Archangium minus</name>
    <dbReference type="NCBI Taxonomy" id="83450"/>
    <lineage>
        <taxon>Bacteria</taxon>
        <taxon>Pseudomonadati</taxon>
        <taxon>Myxococcota</taxon>
        <taxon>Myxococcia</taxon>
        <taxon>Myxococcales</taxon>
        <taxon>Cystobacterineae</taxon>
        <taxon>Archangiaceae</taxon>
        <taxon>Archangium</taxon>
    </lineage>
</organism>
<dbReference type="PANTHER" id="PTHR30419:SF2">
    <property type="entry name" value="LYSR FAMILY TRANSCRIPTIONAL REGULATOR"/>
    <property type="match status" value="1"/>
</dbReference>
<dbReference type="Gene3D" id="3.40.190.290">
    <property type="match status" value="1"/>
</dbReference>
<keyword evidence="3" id="KW-0238">DNA-binding</keyword>
<dbReference type="EMBL" id="CP043494">
    <property type="protein sequence ID" value="WNG52911.1"/>
    <property type="molecule type" value="Genomic_DNA"/>
</dbReference>
<proteinExistence type="inferred from homology"/>
<evidence type="ECO:0000256" key="2">
    <source>
        <dbReference type="ARBA" id="ARBA00023015"/>
    </source>
</evidence>
<keyword evidence="2" id="KW-0805">Transcription regulation</keyword>
<dbReference type="Gene3D" id="1.10.10.10">
    <property type="entry name" value="Winged helix-like DNA-binding domain superfamily/Winged helix DNA-binding domain"/>
    <property type="match status" value="1"/>
</dbReference>
<evidence type="ECO:0000259" key="5">
    <source>
        <dbReference type="PROSITE" id="PS50931"/>
    </source>
</evidence>
<sequence>MRFDLTDLRLFLHVTEAGSITGGAARTHLSLASASARIRGMEEALGVPLLERERRGVRPTPAGRTLVHHARTVLEQLERMRGELGEYAHGLKGHVRLMANTSAMTEFLPEALSAFLADHPNVNVDLEERLSYDIVRAVAEGLADVGIVSDSVELAGLETFPFRMDRLVLVTPRAHPLTAHRELRFAEVLDHEFIGLATGSALQDYLSEHAARAGRRLKFRVRLRSFDAICRLVERGIGIGVVPETAARRCQKSMGIRGLRLTDAWAQRRLTLCVRRFAELPVHAQQLVQRLRAPA</sequence>
<dbReference type="RefSeq" id="WP_395825700.1">
    <property type="nucleotide sequence ID" value="NZ_CP043494.1"/>
</dbReference>
<dbReference type="Pfam" id="PF03466">
    <property type="entry name" value="LysR_substrate"/>
    <property type="match status" value="1"/>
</dbReference>